<feature type="compositionally biased region" description="Polar residues" evidence="1">
    <location>
        <begin position="1"/>
        <end position="10"/>
    </location>
</feature>
<accession>A0A0D0DE87</accession>
<dbReference type="Proteomes" id="UP000054538">
    <property type="component" value="Unassembled WGS sequence"/>
</dbReference>
<dbReference type="HOGENOM" id="CLU_588056_0_0_1"/>
<feature type="region of interest" description="Disordered" evidence="1">
    <location>
        <begin position="1"/>
        <end position="62"/>
    </location>
</feature>
<dbReference type="InParanoid" id="A0A0D0DE87"/>
<dbReference type="EMBL" id="KN825022">
    <property type="protein sequence ID" value="KIK95767.1"/>
    <property type="molecule type" value="Genomic_DNA"/>
</dbReference>
<name>A0A0D0DE87_9AGAM</name>
<feature type="compositionally biased region" description="Low complexity" evidence="1">
    <location>
        <begin position="36"/>
        <end position="47"/>
    </location>
</feature>
<protein>
    <submittedName>
        <fullName evidence="2">Uncharacterized protein</fullName>
    </submittedName>
</protein>
<evidence type="ECO:0000313" key="2">
    <source>
        <dbReference type="EMBL" id="KIK95767.1"/>
    </source>
</evidence>
<reference evidence="3" key="2">
    <citation type="submission" date="2015-01" db="EMBL/GenBank/DDBJ databases">
        <title>Evolutionary Origins and Diversification of the Mycorrhizal Mutualists.</title>
        <authorList>
            <consortium name="DOE Joint Genome Institute"/>
            <consortium name="Mycorrhizal Genomics Consortium"/>
            <person name="Kohler A."/>
            <person name="Kuo A."/>
            <person name="Nagy L.G."/>
            <person name="Floudas D."/>
            <person name="Copeland A."/>
            <person name="Barry K.W."/>
            <person name="Cichocki N."/>
            <person name="Veneault-Fourrey C."/>
            <person name="LaButti K."/>
            <person name="Lindquist E.A."/>
            <person name="Lipzen A."/>
            <person name="Lundell T."/>
            <person name="Morin E."/>
            <person name="Murat C."/>
            <person name="Riley R."/>
            <person name="Ohm R."/>
            <person name="Sun H."/>
            <person name="Tunlid A."/>
            <person name="Henrissat B."/>
            <person name="Grigoriev I.V."/>
            <person name="Hibbett D.S."/>
            <person name="Martin F."/>
        </authorList>
    </citation>
    <scope>NUCLEOTIDE SEQUENCE [LARGE SCALE GENOMIC DNA]</scope>
    <source>
        <strain evidence="3">Ve08.2h10</strain>
    </source>
</reference>
<organism evidence="2 3">
    <name type="scientific">Paxillus rubicundulus Ve08.2h10</name>
    <dbReference type="NCBI Taxonomy" id="930991"/>
    <lineage>
        <taxon>Eukaryota</taxon>
        <taxon>Fungi</taxon>
        <taxon>Dikarya</taxon>
        <taxon>Basidiomycota</taxon>
        <taxon>Agaricomycotina</taxon>
        <taxon>Agaricomycetes</taxon>
        <taxon>Agaricomycetidae</taxon>
        <taxon>Boletales</taxon>
        <taxon>Paxilineae</taxon>
        <taxon>Paxillaceae</taxon>
        <taxon>Paxillus</taxon>
    </lineage>
</organism>
<dbReference type="AlphaFoldDB" id="A0A0D0DE87"/>
<reference evidence="2 3" key="1">
    <citation type="submission" date="2014-04" db="EMBL/GenBank/DDBJ databases">
        <authorList>
            <consortium name="DOE Joint Genome Institute"/>
            <person name="Kuo A."/>
            <person name="Kohler A."/>
            <person name="Jargeat P."/>
            <person name="Nagy L.G."/>
            <person name="Floudas D."/>
            <person name="Copeland A."/>
            <person name="Barry K.W."/>
            <person name="Cichocki N."/>
            <person name="Veneault-Fourrey C."/>
            <person name="LaButti K."/>
            <person name="Lindquist E.A."/>
            <person name="Lipzen A."/>
            <person name="Lundell T."/>
            <person name="Morin E."/>
            <person name="Murat C."/>
            <person name="Sun H."/>
            <person name="Tunlid A."/>
            <person name="Henrissat B."/>
            <person name="Grigoriev I.V."/>
            <person name="Hibbett D.S."/>
            <person name="Martin F."/>
            <person name="Nordberg H.P."/>
            <person name="Cantor M.N."/>
            <person name="Hua S.X."/>
        </authorList>
    </citation>
    <scope>NUCLEOTIDE SEQUENCE [LARGE SCALE GENOMIC DNA]</scope>
    <source>
        <strain evidence="2 3">Ve08.2h10</strain>
    </source>
</reference>
<proteinExistence type="predicted"/>
<evidence type="ECO:0000256" key="1">
    <source>
        <dbReference type="SAM" id="MobiDB-lite"/>
    </source>
</evidence>
<sequence>MSPLLSSRITGITPRTPLRSTTHRGPLATSPRSTKSSVQRSSTTPSRVRPPRPTIDVAIPRSRTPVPSPLVYYRNQSRRVRRHDVVNERVLAVSGLTPRLCDLELIFETLVYWACDLAKTLIGVVVFCLMMWALLESASYASEPSPPPSSRWLSMSHLTPTRTLRCRLGLSPCEPQETNAAVLQFLSDHIQHAKTLASLSVGLGLPLLAFFEAHQANVGTFIARRQLPGRSRFMPDIEILTNPNITASLDPPFVDFMPSSFIGKSLSLALNELGDTIFDPPHRALRYKEHREAHSRAIYWRTASNLLLEYSAARPRARALLQEIQEIHQELSPLVPTLGDVAQFQVKPRVWWKRRALTRPSTEEGVRAFVAGLEVTMENLRRLAAYLDWITVHLAETTLTDILKSRSKTDLGSCMAALQELFAQSKNITSTKPCFHPDDYKLASPSIPERIYVTVPGSPTVQAGW</sequence>
<gene>
    <name evidence="2" type="ORF">PAXRUDRAFT_826687</name>
</gene>
<dbReference type="OrthoDB" id="2627665at2759"/>
<keyword evidence="3" id="KW-1185">Reference proteome</keyword>
<evidence type="ECO:0000313" key="3">
    <source>
        <dbReference type="Proteomes" id="UP000054538"/>
    </source>
</evidence>